<dbReference type="PANTHER" id="PTHR48081">
    <property type="entry name" value="AB HYDROLASE SUPERFAMILY PROTEIN C4A8.06C"/>
    <property type="match status" value="1"/>
</dbReference>
<dbReference type="Proteomes" id="UP000199062">
    <property type="component" value="Unassembled WGS sequence"/>
</dbReference>
<dbReference type="InterPro" id="IPR050300">
    <property type="entry name" value="GDXG_lipolytic_enzyme"/>
</dbReference>
<dbReference type="InterPro" id="IPR013094">
    <property type="entry name" value="AB_hydrolase_3"/>
</dbReference>
<evidence type="ECO:0000256" key="2">
    <source>
        <dbReference type="ARBA" id="ARBA00022801"/>
    </source>
</evidence>
<name>A0A1I6L0N3_9EURY</name>
<dbReference type="AlphaFoldDB" id="A0A1I6L0N3"/>
<dbReference type="PROSITE" id="PS01173">
    <property type="entry name" value="LIPASE_GDXG_HIS"/>
    <property type="match status" value="1"/>
</dbReference>
<dbReference type="SUPFAM" id="SSF53474">
    <property type="entry name" value="alpha/beta-Hydrolases"/>
    <property type="match status" value="1"/>
</dbReference>
<dbReference type="Pfam" id="PF07859">
    <property type="entry name" value="Abhydrolase_3"/>
    <property type="match status" value="1"/>
</dbReference>
<dbReference type="InterPro" id="IPR029058">
    <property type="entry name" value="AB_hydrolase_fold"/>
</dbReference>
<dbReference type="EMBL" id="FOZK01000002">
    <property type="protein sequence ID" value="SFR97039.1"/>
    <property type="molecule type" value="Genomic_DNA"/>
</dbReference>
<gene>
    <name evidence="4" type="ORF">SAMN05216559_1765</name>
</gene>
<reference evidence="4 5" key="1">
    <citation type="submission" date="2016-10" db="EMBL/GenBank/DDBJ databases">
        <authorList>
            <person name="de Groot N.N."/>
        </authorList>
    </citation>
    <scope>NUCLEOTIDE SEQUENCE [LARGE SCALE GENOMIC DNA]</scope>
    <source>
        <strain evidence="4 5">CGMCC 1.10457</strain>
    </source>
</reference>
<feature type="domain" description="Alpha/beta hydrolase fold-3" evidence="3">
    <location>
        <begin position="95"/>
        <end position="301"/>
    </location>
</feature>
<dbReference type="Gene3D" id="3.40.50.1820">
    <property type="entry name" value="alpha/beta hydrolase"/>
    <property type="match status" value="1"/>
</dbReference>
<comment type="similarity">
    <text evidence="1">Belongs to the 'GDXG' lipolytic enzyme family.</text>
</comment>
<protein>
    <submittedName>
        <fullName evidence="4">Acetyl esterase</fullName>
    </submittedName>
</protein>
<dbReference type="GO" id="GO:0016787">
    <property type="term" value="F:hydrolase activity"/>
    <property type="evidence" value="ECO:0007669"/>
    <property type="project" value="UniProtKB-KW"/>
</dbReference>
<accession>A0A1I6L0N3</accession>
<evidence type="ECO:0000259" key="3">
    <source>
        <dbReference type="Pfam" id="PF07859"/>
    </source>
</evidence>
<dbReference type="InterPro" id="IPR002168">
    <property type="entry name" value="Lipase_GDXG_HIS_AS"/>
</dbReference>
<evidence type="ECO:0000256" key="1">
    <source>
        <dbReference type="ARBA" id="ARBA00010515"/>
    </source>
</evidence>
<evidence type="ECO:0000313" key="5">
    <source>
        <dbReference type="Proteomes" id="UP000199062"/>
    </source>
</evidence>
<organism evidence="4 5">
    <name type="scientific">Halomicrobium zhouii</name>
    <dbReference type="NCBI Taxonomy" id="767519"/>
    <lineage>
        <taxon>Archaea</taxon>
        <taxon>Methanobacteriati</taxon>
        <taxon>Methanobacteriota</taxon>
        <taxon>Stenosarchaea group</taxon>
        <taxon>Halobacteria</taxon>
        <taxon>Halobacteriales</taxon>
        <taxon>Haloarculaceae</taxon>
        <taxon>Halomicrobium</taxon>
    </lineage>
</organism>
<keyword evidence="5" id="KW-1185">Reference proteome</keyword>
<evidence type="ECO:0000313" key="4">
    <source>
        <dbReference type="EMBL" id="SFR97039.1"/>
    </source>
</evidence>
<sequence>MAPAPTSDAVDASRADTVHPAIADYLADTSVEDGPSYRDLSLEEIREMDETSPLSKDLDIPVEHVEDRTVSGPNGEIPVRLYDSRTDRSGTDPVIVYLHGGGWISGSIETHNRICRTLTTKTGYPVVSVGYRLAPEHPFPAGLQDCYAVLNWVSDTATVPGIDPERLVVMGDSAGGNLAAATALVARDRGGPAIAHQVLIYPAMGAAQTTPAYTENSDGYGLTAEIMDVIYDRYTESDIDDANYYAWPRKAADLSGLPPATILTAGFDPLRDTGALYAEQLLEADVPVSFTNYPAMVHGFFAMIGDPVAVDPAHEAYEAIATRLQDQFD</sequence>
<keyword evidence="2" id="KW-0378">Hydrolase</keyword>
<proteinExistence type="inferred from homology"/>
<dbReference type="STRING" id="767519.SAMN05216559_1765"/>
<dbReference type="PANTHER" id="PTHR48081:SF8">
    <property type="entry name" value="ALPHA_BETA HYDROLASE FOLD-3 DOMAIN-CONTAINING PROTEIN-RELATED"/>
    <property type="match status" value="1"/>
</dbReference>